<dbReference type="AlphaFoldDB" id="A0ABD0NWW1"/>
<dbReference type="Proteomes" id="UP001529510">
    <property type="component" value="Unassembled WGS sequence"/>
</dbReference>
<organism evidence="2 3">
    <name type="scientific">Cirrhinus mrigala</name>
    <name type="common">Mrigala</name>
    <dbReference type="NCBI Taxonomy" id="683832"/>
    <lineage>
        <taxon>Eukaryota</taxon>
        <taxon>Metazoa</taxon>
        <taxon>Chordata</taxon>
        <taxon>Craniata</taxon>
        <taxon>Vertebrata</taxon>
        <taxon>Euteleostomi</taxon>
        <taxon>Actinopterygii</taxon>
        <taxon>Neopterygii</taxon>
        <taxon>Teleostei</taxon>
        <taxon>Ostariophysi</taxon>
        <taxon>Cypriniformes</taxon>
        <taxon>Cyprinidae</taxon>
        <taxon>Labeoninae</taxon>
        <taxon>Labeonini</taxon>
        <taxon>Cirrhinus</taxon>
    </lineage>
</organism>
<proteinExistence type="predicted"/>
<gene>
    <name evidence="2" type="ORF">M9458_038217</name>
</gene>
<name>A0ABD0NWW1_CIRMR</name>
<sequence>MFTRCLTPLVPDELRKRRKGGEADSLDEFLKDLENPEVPREEALSQQRDIIDQTILEEPSVLQASAMEGSRTTLDESVMPPPSGPRGQKRKAQDTEPALPMLEDDRSSIVSTRHVNMQQVDLPPEEPTNISQLIPELDLIGEKSKEKKDDDDEEE</sequence>
<feature type="non-terminal residue" evidence="2">
    <location>
        <position position="155"/>
    </location>
</feature>
<evidence type="ECO:0000256" key="1">
    <source>
        <dbReference type="SAM" id="MobiDB-lite"/>
    </source>
</evidence>
<accession>A0ABD0NWW1</accession>
<evidence type="ECO:0000313" key="2">
    <source>
        <dbReference type="EMBL" id="KAL0166373.1"/>
    </source>
</evidence>
<reference evidence="2 3" key="1">
    <citation type="submission" date="2024-05" db="EMBL/GenBank/DDBJ databases">
        <title>Genome sequencing and assembly of Indian major carp, Cirrhinus mrigala (Hamilton, 1822).</title>
        <authorList>
            <person name="Mohindra V."/>
            <person name="Chowdhury L.M."/>
            <person name="Lal K."/>
            <person name="Jena J.K."/>
        </authorList>
    </citation>
    <scope>NUCLEOTIDE SEQUENCE [LARGE SCALE GENOMIC DNA]</scope>
    <source>
        <strain evidence="2">CM1030</strain>
        <tissue evidence="2">Blood</tissue>
    </source>
</reference>
<protein>
    <submittedName>
        <fullName evidence="2">Uncharacterized protein</fullName>
    </submittedName>
</protein>
<comment type="caution">
    <text evidence="2">The sequence shown here is derived from an EMBL/GenBank/DDBJ whole genome shotgun (WGS) entry which is preliminary data.</text>
</comment>
<feature type="compositionally biased region" description="Polar residues" evidence="1">
    <location>
        <begin position="108"/>
        <end position="119"/>
    </location>
</feature>
<evidence type="ECO:0000313" key="3">
    <source>
        <dbReference type="Proteomes" id="UP001529510"/>
    </source>
</evidence>
<feature type="region of interest" description="Disordered" evidence="1">
    <location>
        <begin position="65"/>
        <end position="155"/>
    </location>
</feature>
<dbReference type="EMBL" id="JAMKFB020000019">
    <property type="protein sequence ID" value="KAL0166373.1"/>
    <property type="molecule type" value="Genomic_DNA"/>
</dbReference>
<keyword evidence="3" id="KW-1185">Reference proteome</keyword>